<comment type="subcellular location">
    <subcellularLocation>
        <location evidence="1">Membrane</location>
    </subcellularLocation>
</comment>
<keyword evidence="9" id="KW-1185">Reference proteome</keyword>
<evidence type="ECO:0000256" key="4">
    <source>
        <dbReference type="PROSITE-ProRule" id="PRU00284"/>
    </source>
</evidence>
<dbReference type="SUPFAM" id="SSF58104">
    <property type="entry name" value="Methyl-accepting chemotaxis protein (MCP) signaling domain"/>
    <property type="match status" value="1"/>
</dbReference>
<reference evidence="9" key="1">
    <citation type="submission" date="2019-02" db="EMBL/GenBank/DDBJ databases">
        <title>Complete genome sequence of Rhodoferax sp. Gr-4.</title>
        <authorList>
            <person name="Jin L."/>
        </authorList>
    </citation>
    <scope>NUCLEOTIDE SEQUENCE [LARGE SCALE GENOMIC DNA]</scope>
    <source>
        <strain evidence="9">Gr-4</strain>
    </source>
</reference>
<dbReference type="Pfam" id="PF00672">
    <property type="entry name" value="HAMP"/>
    <property type="match status" value="1"/>
</dbReference>
<evidence type="ECO:0000256" key="5">
    <source>
        <dbReference type="SAM" id="Phobius"/>
    </source>
</evidence>
<dbReference type="Pfam" id="PF00015">
    <property type="entry name" value="MCPsignal"/>
    <property type="match status" value="1"/>
</dbReference>
<comment type="similarity">
    <text evidence="3">Belongs to the methyl-accepting chemotaxis (MCP) protein family.</text>
</comment>
<keyword evidence="5" id="KW-0812">Transmembrane</keyword>
<sequence length="485" mass="51719">MHMKMSDRISVRLIVIFVSITTLLITLFGAYTYASNKSSMEQQLHDEIQRVVARLQTGLPAPIWNFDAKQLDTLLDAEMGAPSVSAIVVRNAKQEFSIGRIRDSEGKPAVAKADALPTGDKIAEEFKFDDAGQLKTVGVVEVYMSRAEMERALRNEIVRILLQVVVLNIALIAALVLGLNAVVLRSLNEVREALAVISSGDADLTQRLRVARADEIGEVARLFNIFVARLQDIIKQIGDSTHSLSHATGEIASGNMDLSSRTERQASSLEETAASMEELTSTVKRNTDNARQANAMATAASTVAAKGGSVVSEVITTMASINESSKKIVDIIAVIDGIAFQTNILALNAAVEAARAGEQGRGFAVVAAEVRALAGRSAAAAKEIKTLIGDSVEKVEIGSALVNQAGETMTEIVGSVKRVNDIMGEIMAASQEQMEGIDQINDAIKEMDTVTQQNAALVEEAAAAAGSMQEQSSNLAHVVSVFKVD</sequence>
<name>A0A515EVW0_9BURK</name>
<dbReference type="GO" id="GO:0004888">
    <property type="term" value="F:transmembrane signaling receptor activity"/>
    <property type="evidence" value="ECO:0007669"/>
    <property type="project" value="InterPro"/>
</dbReference>
<dbReference type="InterPro" id="IPR003660">
    <property type="entry name" value="HAMP_dom"/>
</dbReference>
<dbReference type="Proteomes" id="UP000317365">
    <property type="component" value="Chromosome"/>
</dbReference>
<dbReference type="PROSITE" id="PS50111">
    <property type="entry name" value="CHEMOTAXIS_TRANSDUC_2"/>
    <property type="match status" value="1"/>
</dbReference>
<evidence type="ECO:0000259" key="6">
    <source>
        <dbReference type="PROSITE" id="PS50111"/>
    </source>
</evidence>
<dbReference type="PANTHER" id="PTHR43531:SF14">
    <property type="entry name" value="METHYL-ACCEPTING CHEMOTAXIS PROTEIN I-RELATED"/>
    <property type="match status" value="1"/>
</dbReference>
<evidence type="ECO:0000256" key="2">
    <source>
        <dbReference type="ARBA" id="ARBA00022481"/>
    </source>
</evidence>
<keyword evidence="5" id="KW-1133">Transmembrane helix</keyword>
<protein>
    <submittedName>
        <fullName evidence="8">HAMP domain-containing protein</fullName>
    </submittedName>
</protein>
<dbReference type="CDD" id="cd06225">
    <property type="entry name" value="HAMP"/>
    <property type="match status" value="1"/>
</dbReference>
<proteinExistence type="inferred from homology"/>
<keyword evidence="4" id="KW-0807">Transducer</keyword>
<dbReference type="InterPro" id="IPR051310">
    <property type="entry name" value="MCP_chemotaxis"/>
</dbReference>
<organism evidence="8 9">
    <name type="scientific">Rhodoferax aquaticus</name>
    <dbReference type="NCBI Taxonomy" id="2527691"/>
    <lineage>
        <taxon>Bacteria</taxon>
        <taxon>Pseudomonadati</taxon>
        <taxon>Pseudomonadota</taxon>
        <taxon>Betaproteobacteria</taxon>
        <taxon>Burkholderiales</taxon>
        <taxon>Comamonadaceae</taxon>
        <taxon>Rhodoferax</taxon>
    </lineage>
</organism>
<feature type="transmembrane region" description="Helical" evidence="5">
    <location>
        <begin position="12"/>
        <end position="34"/>
    </location>
</feature>
<gene>
    <name evidence="8" type="ORF">EXZ61_10915</name>
</gene>
<evidence type="ECO:0000313" key="8">
    <source>
        <dbReference type="EMBL" id="QDL56769.1"/>
    </source>
</evidence>
<dbReference type="InterPro" id="IPR004090">
    <property type="entry name" value="Chemotax_Me-accpt_rcpt"/>
</dbReference>
<keyword evidence="5" id="KW-0472">Membrane</keyword>
<dbReference type="FunFam" id="1.10.287.950:FF:000001">
    <property type="entry name" value="Methyl-accepting chemotaxis sensory transducer"/>
    <property type="match status" value="1"/>
</dbReference>
<reference evidence="9" key="2">
    <citation type="journal article" date="2020" name="Int. J. Syst. Evol. Microbiol.">
        <title>Genomic insights into a novel species Rhodoferax aquaticus sp. nov., isolated from freshwater.</title>
        <authorList>
            <person name="Li T."/>
            <person name="Zhuo Y."/>
            <person name="Jin C.Z."/>
            <person name="Wu X."/>
            <person name="Ko S.R."/>
            <person name="Jin F.J."/>
            <person name="Ahn C.Y."/>
            <person name="Oh H.M."/>
            <person name="Lee H.G."/>
            <person name="Jin L."/>
        </authorList>
    </citation>
    <scope>NUCLEOTIDE SEQUENCE [LARGE SCALE GENOMIC DNA]</scope>
    <source>
        <strain evidence="9">Gr-4</strain>
    </source>
</reference>
<dbReference type="PRINTS" id="PR00260">
    <property type="entry name" value="CHEMTRNSDUCR"/>
</dbReference>
<dbReference type="GO" id="GO:0007165">
    <property type="term" value="P:signal transduction"/>
    <property type="evidence" value="ECO:0007669"/>
    <property type="project" value="UniProtKB-KW"/>
</dbReference>
<dbReference type="EMBL" id="CP036282">
    <property type="protein sequence ID" value="QDL56769.1"/>
    <property type="molecule type" value="Genomic_DNA"/>
</dbReference>
<dbReference type="InterPro" id="IPR004089">
    <property type="entry name" value="MCPsignal_dom"/>
</dbReference>
<evidence type="ECO:0000259" key="7">
    <source>
        <dbReference type="PROSITE" id="PS50885"/>
    </source>
</evidence>
<evidence type="ECO:0000313" key="9">
    <source>
        <dbReference type="Proteomes" id="UP000317365"/>
    </source>
</evidence>
<dbReference type="SMART" id="SM00304">
    <property type="entry name" value="HAMP"/>
    <property type="match status" value="1"/>
</dbReference>
<keyword evidence="2" id="KW-0488">Methylation</keyword>
<dbReference type="PROSITE" id="PS50885">
    <property type="entry name" value="HAMP"/>
    <property type="match status" value="1"/>
</dbReference>
<evidence type="ECO:0000256" key="3">
    <source>
        <dbReference type="ARBA" id="ARBA00029447"/>
    </source>
</evidence>
<feature type="domain" description="HAMP" evidence="7">
    <location>
        <begin position="181"/>
        <end position="235"/>
    </location>
</feature>
<dbReference type="PANTHER" id="PTHR43531">
    <property type="entry name" value="PROTEIN ICFG"/>
    <property type="match status" value="1"/>
</dbReference>
<feature type="domain" description="Methyl-accepting transducer" evidence="6">
    <location>
        <begin position="240"/>
        <end position="469"/>
    </location>
</feature>
<accession>A0A515EVW0</accession>
<feature type="transmembrane region" description="Helical" evidence="5">
    <location>
        <begin position="160"/>
        <end position="184"/>
    </location>
</feature>
<dbReference type="CDD" id="cd11386">
    <property type="entry name" value="MCP_signal"/>
    <property type="match status" value="1"/>
</dbReference>
<dbReference type="GO" id="GO:0006935">
    <property type="term" value="P:chemotaxis"/>
    <property type="evidence" value="ECO:0007669"/>
    <property type="project" value="InterPro"/>
</dbReference>
<dbReference type="GO" id="GO:0005886">
    <property type="term" value="C:plasma membrane"/>
    <property type="evidence" value="ECO:0007669"/>
    <property type="project" value="TreeGrafter"/>
</dbReference>
<dbReference type="AlphaFoldDB" id="A0A515EVW0"/>
<dbReference type="Gene3D" id="1.10.287.950">
    <property type="entry name" value="Methyl-accepting chemotaxis protein"/>
    <property type="match status" value="1"/>
</dbReference>
<evidence type="ECO:0000256" key="1">
    <source>
        <dbReference type="ARBA" id="ARBA00004370"/>
    </source>
</evidence>
<dbReference type="KEGG" id="rhg:EXZ61_10915"/>
<dbReference type="SMART" id="SM00283">
    <property type="entry name" value="MA"/>
    <property type="match status" value="1"/>
</dbReference>